<dbReference type="SUPFAM" id="SSF100939">
    <property type="entry name" value="SPOC domain-like"/>
    <property type="match status" value="1"/>
</dbReference>
<feature type="domain" description="Ku" evidence="17">
    <location>
        <begin position="321"/>
        <end position="485"/>
    </location>
</feature>
<evidence type="ECO:0000256" key="6">
    <source>
        <dbReference type="ARBA" id="ARBA00022763"/>
    </source>
</evidence>
<evidence type="ECO:0000256" key="14">
    <source>
        <dbReference type="ARBA" id="ARBA00023242"/>
    </source>
</evidence>
<dbReference type="GO" id="GO:0006310">
    <property type="term" value="P:DNA recombination"/>
    <property type="evidence" value="ECO:0007669"/>
    <property type="project" value="UniProtKB-KW"/>
</dbReference>
<evidence type="ECO:0000313" key="19">
    <source>
        <dbReference type="Proteomes" id="UP000605846"/>
    </source>
</evidence>
<evidence type="ECO:0000256" key="4">
    <source>
        <dbReference type="ARBA" id="ARBA00021796"/>
    </source>
</evidence>
<dbReference type="GO" id="GO:0003690">
    <property type="term" value="F:double-stranded DNA binding"/>
    <property type="evidence" value="ECO:0007669"/>
    <property type="project" value="TreeGrafter"/>
</dbReference>
<dbReference type="SMART" id="SM00559">
    <property type="entry name" value="Ku78"/>
    <property type="match status" value="1"/>
</dbReference>
<evidence type="ECO:0000256" key="1">
    <source>
        <dbReference type="ARBA" id="ARBA00004123"/>
    </source>
</evidence>
<keyword evidence="19" id="KW-1185">Reference proteome</keyword>
<feature type="compositionally biased region" description="Low complexity" evidence="16">
    <location>
        <begin position="1"/>
        <end position="13"/>
    </location>
</feature>
<protein>
    <recommendedName>
        <fullName evidence="4">ATP-dependent DNA helicase II subunit 1</fullName>
    </recommendedName>
    <alternativeName>
        <fullName evidence="15">ATP-dependent DNA helicase II subunit Ku70</fullName>
    </alternativeName>
</protein>
<dbReference type="InterPro" id="IPR027388">
    <property type="entry name" value="Ku70_bridge/pillars_dom_sf"/>
</dbReference>
<evidence type="ECO:0000256" key="12">
    <source>
        <dbReference type="ARBA" id="ARBA00023172"/>
    </source>
</evidence>
<dbReference type="InterPro" id="IPR005161">
    <property type="entry name" value="Ku_N"/>
</dbReference>
<keyword evidence="9" id="KW-0067">ATP-binding</keyword>
<dbReference type="Proteomes" id="UP000605846">
    <property type="component" value="Unassembled WGS sequence"/>
</dbReference>
<evidence type="ECO:0000256" key="10">
    <source>
        <dbReference type="ARBA" id="ARBA00022895"/>
    </source>
</evidence>
<dbReference type="GO" id="GO:0043564">
    <property type="term" value="C:Ku70:Ku80 complex"/>
    <property type="evidence" value="ECO:0007669"/>
    <property type="project" value="InterPro"/>
</dbReference>
<feature type="compositionally biased region" description="Basic and acidic residues" evidence="16">
    <location>
        <begin position="597"/>
        <end position="620"/>
    </location>
</feature>
<reference evidence="18" key="1">
    <citation type="submission" date="2020-01" db="EMBL/GenBank/DDBJ databases">
        <title>Genome Sequencing of Three Apophysomyces-Like Fungal Strains Confirms a Novel Fungal Genus in the Mucoromycota with divergent Burkholderia-like Endosymbiotic Bacteria.</title>
        <authorList>
            <person name="Stajich J.E."/>
            <person name="Macias A.M."/>
            <person name="Carter-House D."/>
            <person name="Lovett B."/>
            <person name="Kasson L.R."/>
            <person name="Berry K."/>
            <person name="Grigoriev I."/>
            <person name="Chang Y."/>
            <person name="Spatafora J."/>
            <person name="Kasson M.T."/>
        </authorList>
    </citation>
    <scope>NUCLEOTIDE SEQUENCE</scope>
    <source>
        <strain evidence="18">NRRL A-21654</strain>
    </source>
</reference>
<dbReference type="OrthoDB" id="3249161at2759"/>
<evidence type="ECO:0000256" key="13">
    <source>
        <dbReference type="ARBA" id="ARBA00023204"/>
    </source>
</evidence>
<evidence type="ECO:0000256" key="2">
    <source>
        <dbReference type="ARBA" id="ARBA00004574"/>
    </source>
</evidence>
<dbReference type="CDD" id="cd01458">
    <property type="entry name" value="vWA_ku"/>
    <property type="match status" value="1"/>
</dbReference>
<dbReference type="InterPro" id="IPR036465">
    <property type="entry name" value="vWFA_dom_sf"/>
</dbReference>
<evidence type="ECO:0000256" key="5">
    <source>
        <dbReference type="ARBA" id="ARBA00022741"/>
    </source>
</evidence>
<evidence type="ECO:0000256" key="16">
    <source>
        <dbReference type="SAM" id="MobiDB-lite"/>
    </source>
</evidence>
<comment type="subcellular location">
    <subcellularLocation>
        <location evidence="2">Chromosome</location>
        <location evidence="2">Telomere</location>
    </subcellularLocation>
    <subcellularLocation>
        <location evidence="1">Nucleus</location>
    </subcellularLocation>
</comment>
<dbReference type="GO" id="GO:0000781">
    <property type="term" value="C:chromosome, telomeric region"/>
    <property type="evidence" value="ECO:0007669"/>
    <property type="project" value="UniProtKB-SubCell"/>
</dbReference>
<feature type="region of interest" description="Disordered" evidence="16">
    <location>
        <begin position="1"/>
        <end position="32"/>
    </location>
</feature>
<keyword evidence="7" id="KW-0378">Hydrolase</keyword>
<accession>A0A8H7BKM0</accession>
<dbReference type="GO" id="GO:0003678">
    <property type="term" value="F:DNA helicase activity"/>
    <property type="evidence" value="ECO:0007669"/>
    <property type="project" value="InterPro"/>
</dbReference>
<dbReference type="InterPro" id="IPR016194">
    <property type="entry name" value="SPOC-like_C_dom_sf"/>
</dbReference>
<keyword evidence="10" id="KW-0779">Telomere</keyword>
<dbReference type="InterPro" id="IPR047087">
    <property type="entry name" value="KU70_core_dom"/>
</dbReference>
<keyword evidence="10" id="KW-0158">Chromosome</keyword>
<evidence type="ECO:0000256" key="11">
    <source>
        <dbReference type="ARBA" id="ARBA00023125"/>
    </source>
</evidence>
<dbReference type="Gene3D" id="3.40.50.410">
    <property type="entry name" value="von Willebrand factor, type A domain"/>
    <property type="match status" value="1"/>
</dbReference>
<sequence length="620" mass="70205">MSFSASSSTFGRSKPTFYSEEEETNLDQISQDGYSSKDSMLFVIDCSSSMQQPDENGKVPVLEAFQGVQAVLMNKIFTSGNDYVGIVLYGTEKKSNPADHDHIYVLQDLDIPDAELIKETEAITSGSMDFLEEYGATQEEHPLGNVFWTCIDMFGLKAPKSGSKRIFLITNEDNPHSGNQNFRNSAVQRAKDLAEVDIRIELFGVNKPDHDFDRSLFYENILSFQQRIGREVDEEWQLDAKTPAGTGNALDDLVARIRRKGSKKRSQFRIPFQLAEGLTIGVRGYTLVQEQKRKPYKYVADIFQQSLEVEPITAWKCADTNNYLLPTDIKQWYPYGGEKVVFSQEEIKAMRTFRDPGKFGFTAKSLLAKALWPTTGLVLIGFKPRRLLRKHYNISHSYFIYPDELEYEGSTRTFSALLYAMLKLDQVAICSFIRSSNTLPKIVALLPQAEELDDHGVQVSPPGLSIISLPYADDIREIPVESTPRASEDIVELTKKCINKSQIPGHYNDMAIENPSLKRHYESLHAIVLEKDIGEAEDRTVPDYEEIHRNIGHSIKTLKEALDREVPEELEGPAVKKRPTGDESSPRVKRARSQASVEDHWRNKSLDKVGDVVTENQRKV</sequence>
<dbReference type="FunFam" id="2.40.290.10:FF:000001">
    <property type="entry name" value="X-ray repair cross complementing 6"/>
    <property type="match status" value="1"/>
</dbReference>
<dbReference type="PIRSF" id="PIRSF003033">
    <property type="entry name" value="Ku70"/>
    <property type="match status" value="1"/>
</dbReference>
<keyword evidence="11" id="KW-0238">DNA-binding</keyword>
<dbReference type="PANTHER" id="PTHR12604">
    <property type="entry name" value="KU AUTOANTIGEN DNA HELICASE"/>
    <property type="match status" value="1"/>
</dbReference>
<dbReference type="GO" id="GO:0016787">
    <property type="term" value="F:hydrolase activity"/>
    <property type="evidence" value="ECO:0007669"/>
    <property type="project" value="UniProtKB-KW"/>
</dbReference>
<keyword evidence="8" id="KW-0347">Helicase</keyword>
<dbReference type="GO" id="GO:0042162">
    <property type="term" value="F:telomeric DNA binding"/>
    <property type="evidence" value="ECO:0007669"/>
    <property type="project" value="InterPro"/>
</dbReference>
<dbReference type="InterPro" id="IPR005160">
    <property type="entry name" value="Ku_C"/>
</dbReference>
<evidence type="ECO:0000259" key="17">
    <source>
        <dbReference type="SMART" id="SM00559"/>
    </source>
</evidence>
<keyword evidence="14" id="KW-0539">Nucleus</keyword>
<organism evidence="18 19">
    <name type="scientific">Apophysomyces ossiformis</name>
    <dbReference type="NCBI Taxonomy" id="679940"/>
    <lineage>
        <taxon>Eukaryota</taxon>
        <taxon>Fungi</taxon>
        <taxon>Fungi incertae sedis</taxon>
        <taxon>Mucoromycota</taxon>
        <taxon>Mucoromycotina</taxon>
        <taxon>Mucoromycetes</taxon>
        <taxon>Mucorales</taxon>
        <taxon>Mucorineae</taxon>
        <taxon>Mucoraceae</taxon>
        <taxon>Apophysomyces</taxon>
    </lineage>
</organism>
<dbReference type="InterPro" id="IPR006165">
    <property type="entry name" value="Ku70"/>
</dbReference>
<evidence type="ECO:0000256" key="8">
    <source>
        <dbReference type="ARBA" id="ARBA00022806"/>
    </source>
</evidence>
<dbReference type="Gene3D" id="2.40.290.10">
    <property type="match status" value="1"/>
</dbReference>
<comment type="caution">
    <text evidence="18">The sequence shown here is derived from an EMBL/GenBank/DDBJ whole genome shotgun (WGS) entry which is preliminary data.</text>
</comment>
<evidence type="ECO:0000256" key="7">
    <source>
        <dbReference type="ARBA" id="ARBA00022801"/>
    </source>
</evidence>
<evidence type="ECO:0000256" key="9">
    <source>
        <dbReference type="ARBA" id="ARBA00022840"/>
    </source>
</evidence>
<dbReference type="NCBIfam" id="TIGR00578">
    <property type="entry name" value="ku70"/>
    <property type="match status" value="1"/>
</dbReference>
<dbReference type="Gene3D" id="1.10.1600.10">
    <property type="match status" value="1"/>
</dbReference>
<keyword evidence="6" id="KW-0227">DNA damage</keyword>
<dbReference type="AlphaFoldDB" id="A0A8H7BKM0"/>
<gene>
    <name evidence="18" type="primary">XRCC6</name>
    <name evidence="18" type="ORF">EC973_005113</name>
</gene>
<dbReference type="Pfam" id="PF03731">
    <property type="entry name" value="Ku_N"/>
    <property type="match status" value="1"/>
</dbReference>
<comment type="similarity">
    <text evidence="3">Belongs to the ku70 family.</text>
</comment>
<dbReference type="GO" id="GO:0006303">
    <property type="term" value="P:double-strand break repair via nonhomologous end joining"/>
    <property type="evidence" value="ECO:0007669"/>
    <property type="project" value="InterPro"/>
</dbReference>
<evidence type="ECO:0000313" key="18">
    <source>
        <dbReference type="EMBL" id="KAF7721213.1"/>
    </source>
</evidence>
<feature type="region of interest" description="Disordered" evidence="16">
    <location>
        <begin position="563"/>
        <end position="620"/>
    </location>
</feature>
<evidence type="ECO:0000256" key="15">
    <source>
        <dbReference type="ARBA" id="ARBA00031811"/>
    </source>
</evidence>
<keyword evidence="5" id="KW-0547">Nucleotide-binding</keyword>
<dbReference type="GO" id="GO:0003684">
    <property type="term" value="F:damaged DNA binding"/>
    <property type="evidence" value="ECO:0007669"/>
    <property type="project" value="InterPro"/>
</dbReference>
<dbReference type="GO" id="GO:0000723">
    <property type="term" value="P:telomere maintenance"/>
    <property type="evidence" value="ECO:0007669"/>
    <property type="project" value="InterPro"/>
</dbReference>
<dbReference type="CDD" id="cd00788">
    <property type="entry name" value="KU70"/>
    <property type="match status" value="1"/>
</dbReference>
<proteinExistence type="inferred from homology"/>
<dbReference type="GO" id="GO:0005524">
    <property type="term" value="F:ATP binding"/>
    <property type="evidence" value="ECO:0007669"/>
    <property type="project" value="UniProtKB-KW"/>
</dbReference>
<evidence type="ECO:0000256" key="3">
    <source>
        <dbReference type="ARBA" id="ARBA00005240"/>
    </source>
</evidence>
<keyword evidence="12" id="KW-0233">DNA recombination</keyword>
<dbReference type="Pfam" id="PF03730">
    <property type="entry name" value="Ku_C"/>
    <property type="match status" value="1"/>
</dbReference>
<dbReference type="InterPro" id="IPR006164">
    <property type="entry name" value="DNA_bd_Ku70/Ku80"/>
</dbReference>
<dbReference type="EMBL" id="JABAYA010000293">
    <property type="protein sequence ID" value="KAF7721213.1"/>
    <property type="molecule type" value="Genomic_DNA"/>
</dbReference>
<name>A0A8H7BKM0_9FUNG</name>
<dbReference type="PANTHER" id="PTHR12604:SF2">
    <property type="entry name" value="X-RAY REPAIR CROSS-COMPLEMENTING PROTEIN 6"/>
    <property type="match status" value="1"/>
</dbReference>
<dbReference type="Gene3D" id="4.10.970.10">
    <property type="entry name" value="Ku70, bridge and pillars"/>
    <property type="match status" value="1"/>
</dbReference>
<dbReference type="SUPFAM" id="SSF53300">
    <property type="entry name" value="vWA-like"/>
    <property type="match status" value="1"/>
</dbReference>
<keyword evidence="13" id="KW-0234">DNA repair</keyword>
<dbReference type="Pfam" id="PF02735">
    <property type="entry name" value="Ku"/>
    <property type="match status" value="1"/>
</dbReference>